<proteinExistence type="predicted"/>
<keyword evidence="1" id="KW-0732">Signal</keyword>
<evidence type="ECO:0000259" key="2">
    <source>
        <dbReference type="Pfam" id="PF01370"/>
    </source>
</evidence>
<dbReference type="Pfam" id="PF01370">
    <property type="entry name" value="Epimerase"/>
    <property type="match status" value="1"/>
</dbReference>
<evidence type="ECO:0000313" key="3">
    <source>
        <dbReference type="EMBL" id="QDU65236.1"/>
    </source>
</evidence>
<feature type="chain" id="PRO_5021739113" evidence="1">
    <location>
        <begin position="24"/>
        <end position="366"/>
    </location>
</feature>
<dbReference type="Gene3D" id="3.40.50.720">
    <property type="entry name" value="NAD(P)-binding Rossmann-like Domain"/>
    <property type="match status" value="1"/>
</dbReference>
<reference evidence="3 4" key="1">
    <citation type="submission" date="2019-02" db="EMBL/GenBank/DDBJ databases">
        <title>Deep-cultivation of Planctomycetes and their phenomic and genomic characterization uncovers novel biology.</title>
        <authorList>
            <person name="Wiegand S."/>
            <person name="Jogler M."/>
            <person name="Boedeker C."/>
            <person name="Pinto D."/>
            <person name="Vollmers J."/>
            <person name="Rivas-Marin E."/>
            <person name="Kohn T."/>
            <person name="Peeters S.H."/>
            <person name="Heuer A."/>
            <person name="Rast P."/>
            <person name="Oberbeckmann S."/>
            <person name="Bunk B."/>
            <person name="Jeske O."/>
            <person name="Meyerdierks A."/>
            <person name="Storesund J.E."/>
            <person name="Kallscheuer N."/>
            <person name="Luecker S."/>
            <person name="Lage O.M."/>
            <person name="Pohl T."/>
            <person name="Merkel B.J."/>
            <person name="Hornburger P."/>
            <person name="Mueller R.-W."/>
            <person name="Bruemmer F."/>
            <person name="Labrenz M."/>
            <person name="Spormann A.M."/>
            <person name="Op den Camp H."/>
            <person name="Overmann J."/>
            <person name="Amann R."/>
            <person name="Jetten M.S.M."/>
            <person name="Mascher T."/>
            <person name="Medema M.H."/>
            <person name="Devos D.P."/>
            <person name="Kaster A.-K."/>
            <person name="Ovreas L."/>
            <person name="Rohde M."/>
            <person name="Galperin M.Y."/>
            <person name="Jogler C."/>
        </authorList>
    </citation>
    <scope>NUCLEOTIDE SEQUENCE [LARGE SCALE GENOMIC DNA]</scope>
    <source>
        <strain evidence="3 4">Pla133</strain>
    </source>
</reference>
<dbReference type="InterPro" id="IPR006311">
    <property type="entry name" value="TAT_signal"/>
</dbReference>
<gene>
    <name evidence="3" type="ORF">Pla133_03000</name>
</gene>
<feature type="signal peptide" evidence="1">
    <location>
        <begin position="1"/>
        <end position="23"/>
    </location>
</feature>
<dbReference type="PROSITE" id="PS51318">
    <property type="entry name" value="TAT"/>
    <property type="match status" value="1"/>
</dbReference>
<organism evidence="3 4">
    <name type="scientific">Engelhardtia mirabilis</name>
    <dbReference type="NCBI Taxonomy" id="2528011"/>
    <lineage>
        <taxon>Bacteria</taxon>
        <taxon>Pseudomonadati</taxon>
        <taxon>Planctomycetota</taxon>
        <taxon>Planctomycetia</taxon>
        <taxon>Planctomycetia incertae sedis</taxon>
        <taxon>Engelhardtia</taxon>
    </lineage>
</organism>
<dbReference type="KEGG" id="pbap:Pla133_03000"/>
<dbReference type="SUPFAM" id="SSF51735">
    <property type="entry name" value="NAD(P)-binding Rossmann-fold domains"/>
    <property type="match status" value="1"/>
</dbReference>
<evidence type="ECO:0000256" key="1">
    <source>
        <dbReference type="SAM" id="SignalP"/>
    </source>
</evidence>
<protein>
    <submittedName>
        <fullName evidence="3">NAD dependent epimerase/dehydratase family protein</fullName>
    </submittedName>
</protein>
<name>A0A518BE38_9BACT</name>
<evidence type="ECO:0000313" key="4">
    <source>
        <dbReference type="Proteomes" id="UP000316921"/>
    </source>
</evidence>
<accession>A0A518BE38</accession>
<feature type="domain" description="NAD-dependent epimerase/dehydratase" evidence="2">
    <location>
        <begin position="43"/>
        <end position="257"/>
    </location>
</feature>
<dbReference type="AlphaFoldDB" id="A0A518BE38"/>
<dbReference type="InterPro" id="IPR001509">
    <property type="entry name" value="Epimerase_deHydtase"/>
</dbReference>
<sequence precursor="true">MTTRRSFLGAGAALLAGATLGPAALSRPLAAAPRSGKPLDLLFLGGTGFIGPHQIEYALQRGHRVTMFNRGSKSGLYGDRVEELTGDRDPNKGDGLAALAGERRWDAVIDNSGYVPRHVRASAVLLEGRVGRYLFTSTVAVYDYEAQPSVDRDGPLLPAPDPDVETVTGETYGPLKAEGDRIVRAVYGERATVVRPCYIVGPGDTTDRFTYWVDRLHRGGDVVCPALPGNEVQWIDARDLCPWLIRLVENDTPGVFNGVGPASKLTNEQLMWGLRAFSAAPTRLHWPSADLVDELKFPTPMFDWGRMDRHTDASAAVAAGLTYHSLADTARDTQAWWLAQPEERRAGARRWPTAEQEAAMLERLRR</sequence>
<dbReference type="Proteomes" id="UP000316921">
    <property type="component" value="Chromosome"/>
</dbReference>
<keyword evidence="4" id="KW-1185">Reference proteome</keyword>
<dbReference type="EMBL" id="CP036287">
    <property type="protein sequence ID" value="QDU65236.1"/>
    <property type="molecule type" value="Genomic_DNA"/>
</dbReference>
<dbReference type="RefSeq" id="WP_419192024.1">
    <property type="nucleotide sequence ID" value="NZ_CP036287.1"/>
</dbReference>
<dbReference type="InterPro" id="IPR036291">
    <property type="entry name" value="NAD(P)-bd_dom_sf"/>
</dbReference>